<accession>A0ABM6EJ51</accession>
<gene>
    <name evidence="1" type="ORF">A9798_07695</name>
</gene>
<evidence type="ECO:0000313" key="2">
    <source>
        <dbReference type="Proteomes" id="UP000175893"/>
    </source>
</evidence>
<dbReference type="EMBL" id="CP016043">
    <property type="protein sequence ID" value="AOV96852.1"/>
    <property type="molecule type" value="Genomic_DNA"/>
</dbReference>
<protein>
    <submittedName>
        <fullName evidence="1">Uncharacterized protein</fullName>
    </submittedName>
</protein>
<keyword evidence="2" id="KW-1185">Reference proteome</keyword>
<proteinExistence type="predicted"/>
<evidence type="ECO:0000313" key="1">
    <source>
        <dbReference type="EMBL" id="AOV96852.1"/>
    </source>
</evidence>
<name>A0ABM6EJ51_9GAMM</name>
<dbReference type="Proteomes" id="UP000175893">
    <property type="component" value="Chromosome"/>
</dbReference>
<sequence length="700" mass="79482">MNRPIAFADLFQQIRESEGTGFLDRAHQRSFSLNIFKMNALELLWLSQRVRDPKQCIALMAEKNREAGIQAHRELNRHIHNFVSSSLTLVEHTRVFMRTHYAGTEILTIYENKARDTFANSPVAQFVQGLRNYMLHRGLPNSSMFMKFEAAPSEMGGVGTMETGVSYDTSSLLDWKDWKSVARTYIEQAGEHLDIHEVTQEYLALVSRFHDWLDSTLEKYHHSDLQEVSQLKIKLNKISPDNEPTLQTNPSDSLPIEPFMFTSAHAAELELISFDIFGKVKEIRIPHEVDDFATERPITLITGQDIIGDVISWVQDVNGTMSIIFFKYNEKTYGLVESDYKFLNELIDVVMKAAWARTKISRKFVETTFFNWVRQQFPSVQIPFSEALSDAVQKSVMNIEVLAPIANMEVEQGFDFGPVRIDSITANTIENLRSGAPLPSPEQEPDVRQFFEKLKNDIQGYAAVIVSVEAEKKFAAERAFQIAQDAVGLLSFFSPAASCSYIFNSVALAGTEYLPRSKLIVKYEGGFSHTECILPKNIGYWRLSKRKFAEINSELLKAAASLVVSEGLSEFALAVRASILTYSKGTTLIVLQDRLRYCLFALESILLKHDMEPRAYSVINRMCSILVSGGAVGEDVKAVIQQIYWLLDQPQLTELGDRENSLIATFISYTYYILQVVLGNVEHFSYKIQFLDEVDRVDKC</sequence>
<organism evidence="1 2">
    <name type="scientific">Edwardsiella hoshinae</name>
    <dbReference type="NCBI Taxonomy" id="93378"/>
    <lineage>
        <taxon>Bacteria</taxon>
        <taxon>Pseudomonadati</taxon>
        <taxon>Pseudomonadota</taxon>
        <taxon>Gammaproteobacteria</taxon>
        <taxon>Enterobacterales</taxon>
        <taxon>Hafniaceae</taxon>
        <taxon>Edwardsiella</taxon>
    </lineage>
</organism>
<reference evidence="1 2" key="1">
    <citation type="submission" date="2016-06" db="EMBL/GenBank/DDBJ databases">
        <title>Complete genome sequence of Edwardsiella hoshinae ATCC 35051.</title>
        <authorList>
            <person name="Reichley S.R."/>
            <person name="Waldbieser G.C."/>
            <person name="Lawrence M.L."/>
            <person name="Griffin M.J."/>
        </authorList>
    </citation>
    <scope>NUCLEOTIDE SEQUENCE [LARGE SCALE GENOMIC DNA]</scope>
    <source>
        <strain evidence="1 2">ATCC 35051</strain>
    </source>
</reference>